<feature type="region of interest" description="Disordered" evidence="1">
    <location>
        <begin position="1"/>
        <end position="26"/>
    </location>
</feature>
<feature type="compositionally biased region" description="Basic residues" evidence="1">
    <location>
        <begin position="1"/>
        <end position="12"/>
    </location>
</feature>
<evidence type="ECO:0000259" key="3">
    <source>
        <dbReference type="Pfam" id="PF13203"/>
    </source>
</evidence>
<dbReference type="OrthoDB" id="9761650at2"/>
<evidence type="ECO:0000313" key="4">
    <source>
        <dbReference type="EMBL" id="RDJ20072.1"/>
    </source>
</evidence>
<comment type="caution">
    <text evidence="4">The sequence shown here is derived from an EMBL/GenBank/DDBJ whole genome shotgun (WGS) entry which is preliminary data.</text>
</comment>
<evidence type="ECO:0000256" key="1">
    <source>
        <dbReference type="SAM" id="MobiDB-lite"/>
    </source>
</evidence>
<sequence>MGGAWRRPRHVRPPAQGRRGMSGSPDPAIAARAIRARLMNGLRLVTAPFPHLAGLAAAVRVELDERVPTMGVFASGRLLANPGFTARLSGDDLVFVLAHELLHLALRTHERARGSAALEFNYAHDYIINDMLRHALGRATIPAGGLDMPGARAKSAEEIVLEMRRTGNFMNSRTQVWEGSIATVEQVLGAARQAPPGTMGDALDARRERELFPDDAGDQAGRARAIRDLATKGMVLAKAMGVLRGKGDAAGGSSQNVQARRGIYRTPWHVALQTWLEGVAPGERTFTRASRRGNDTGDLVMPGRKRYSWMLNVVIDTSASMSDEIPLALGAIADFCDMAGVDEIRLIQCDTVVTSDEVLSPAALADYEVSGYGGSDLTPALVALAEDPRVTAAIVITDGEISYPSEPVPYAVLWALPKGSANFQPPYGRVITMQPGDAP</sequence>
<dbReference type="Pfam" id="PF13203">
    <property type="entry name" value="DUF2201_N"/>
    <property type="match status" value="1"/>
</dbReference>
<name>A0A370KZP1_9HYPH</name>
<dbReference type="SUPFAM" id="SSF53300">
    <property type="entry name" value="vWA-like"/>
    <property type="match status" value="1"/>
</dbReference>
<dbReference type="PANTHER" id="PTHR38730:SF1">
    <property type="entry name" value="SLL7028 PROTEIN"/>
    <property type="match status" value="1"/>
</dbReference>
<proteinExistence type="predicted"/>
<feature type="domain" description="VWA-like" evidence="2">
    <location>
        <begin position="312"/>
        <end position="434"/>
    </location>
</feature>
<dbReference type="InterPro" id="IPR036465">
    <property type="entry name" value="vWFA_dom_sf"/>
</dbReference>
<gene>
    <name evidence="4" type="ORF">DWE98_26735</name>
</gene>
<accession>A0A370KZP1</accession>
<protein>
    <recommendedName>
        <fullName evidence="6">Metallopeptidase domain-containing protein</fullName>
    </recommendedName>
</protein>
<dbReference type="Proteomes" id="UP000255207">
    <property type="component" value="Unassembled WGS sequence"/>
</dbReference>
<keyword evidence="5" id="KW-1185">Reference proteome</keyword>
<organism evidence="4 5">
    <name type="scientific">Bosea caraganae</name>
    <dbReference type="NCBI Taxonomy" id="2763117"/>
    <lineage>
        <taxon>Bacteria</taxon>
        <taxon>Pseudomonadati</taxon>
        <taxon>Pseudomonadota</taxon>
        <taxon>Alphaproteobacteria</taxon>
        <taxon>Hyphomicrobiales</taxon>
        <taxon>Boseaceae</taxon>
        <taxon>Bosea</taxon>
    </lineage>
</organism>
<evidence type="ECO:0000313" key="5">
    <source>
        <dbReference type="Proteomes" id="UP000255207"/>
    </source>
</evidence>
<reference evidence="5" key="1">
    <citation type="submission" date="2018-07" db="EMBL/GenBank/DDBJ databases">
        <authorList>
            <person name="Safronova V.I."/>
            <person name="Chirak E.R."/>
            <person name="Sazanova A.L."/>
        </authorList>
    </citation>
    <scope>NUCLEOTIDE SEQUENCE [LARGE SCALE GENOMIC DNA]</scope>
    <source>
        <strain evidence="5">RCAM04685</strain>
    </source>
</reference>
<dbReference type="Pfam" id="PF09967">
    <property type="entry name" value="DUF2201"/>
    <property type="match status" value="1"/>
</dbReference>
<dbReference type="AlphaFoldDB" id="A0A370KZP1"/>
<dbReference type="PANTHER" id="PTHR38730">
    <property type="entry name" value="SLL7028 PROTEIN"/>
    <property type="match status" value="1"/>
</dbReference>
<feature type="domain" description="Putative metallopeptidase" evidence="3">
    <location>
        <begin position="49"/>
        <end position="292"/>
    </location>
</feature>
<dbReference type="InterPro" id="IPR025154">
    <property type="entry name" value="Put_metallopeptidase_dom"/>
</dbReference>
<dbReference type="InterPro" id="IPR018698">
    <property type="entry name" value="VWA-like_dom"/>
</dbReference>
<evidence type="ECO:0000259" key="2">
    <source>
        <dbReference type="Pfam" id="PF09967"/>
    </source>
</evidence>
<evidence type="ECO:0008006" key="6">
    <source>
        <dbReference type="Google" id="ProtNLM"/>
    </source>
</evidence>
<dbReference type="EMBL" id="QQTP01000023">
    <property type="protein sequence ID" value="RDJ20072.1"/>
    <property type="molecule type" value="Genomic_DNA"/>
</dbReference>